<comment type="subcellular location">
    <subcellularLocation>
        <location evidence="1">Membrane</location>
        <topology evidence="1">Multi-pass membrane protein</topology>
    </subcellularLocation>
</comment>
<evidence type="ECO:0000256" key="6">
    <source>
        <dbReference type="ARBA" id="ARBA00023136"/>
    </source>
</evidence>
<feature type="transmembrane region" description="Helical" evidence="9">
    <location>
        <begin position="12"/>
        <end position="30"/>
    </location>
</feature>
<evidence type="ECO:0000256" key="8">
    <source>
        <dbReference type="SAM" id="Coils"/>
    </source>
</evidence>
<evidence type="ECO:0000259" key="10">
    <source>
        <dbReference type="Pfam" id="PF07885"/>
    </source>
</evidence>
<reference evidence="11 12" key="1">
    <citation type="submission" date="2017-03" db="EMBL/GenBank/DDBJ databases">
        <title>Genome sequence of Methanobrevibacter thaueri.</title>
        <authorList>
            <person name="Poehlein A."/>
            <person name="Seedorf H."/>
            <person name="Daniel R."/>
        </authorList>
    </citation>
    <scope>NUCLEOTIDE SEQUENCE [LARGE SCALE GENOMIC DNA]</scope>
    <source>
        <strain evidence="11 12">DSM 11995</strain>
    </source>
</reference>
<dbReference type="Gene3D" id="1.20.120.350">
    <property type="entry name" value="Voltage-gated potassium channels. Chain C"/>
    <property type="match status" value="1"/>
</dbReference>
<dbReference type="InterPro" id="IPR027359">
    <property type="entry name" value="Volt_channel_dom_sf"/>
</dbReference>
<feature type="transmembrane region" description="Helical" evidence="9">
    <location>
        <begin position="149"/>
        <end position="169"/>
    </location>
</feature>
<dbReference type="InterPro" id="IPR028325">
    <property type="entry name" value="VG_K_chnl"/>
</dbReference>
<keyword evidence="12" id="KW-1185">Reference proteome</keyword>
<comment type="caution">
    <text evidence="11">The sequence shown here is derived from an EMBL/GenBank/DDBJ whole genome shotgun (WGS) entry which is preliminary data.</text>
</comment>
<evidence type="ECO:0000256" key="3">
    <source>
        <dbReference type="ARBA" id="ARBA00022692"/>
    </source>
</evidence>
<feature type="coiled-coil region" evidence="8">
    <location>
        <begin position="214"/>
        <end position="255"/>
    </location>
</feature>
<dbReference type="InterPro" id="IPR013099">
    <property type="entry name" value="K_chnl_dom"/>
</dbReference>
<feature type="transmembrane region" description="Helical" evidence="9">
    <location>
        <begin position="125"/>
        <end position="143"/>
    </location>
</feature>
<keyword evidence="8" id="KW-0175">Coiled coil</keyword>
<keyword evidence="4 9" id="KW-1133">Transmembrane helix</keyword>
<evidence type="ECO:0000256" key="9">
    <source>
        <dbReference type="SAM" id="Phobius"/>
    </source>
</evidence>
<evidence type="ECO:0000256" key="4">
    <source>
        <dbReference type="ARBA" id="ARBA00022989"/>
    </source>
</evidence>
<gene>
    <name evidence="11" type="primary">kcsA</name>
    <name evidence="11" type="ORF">MBBTH_10620</name>
</gene>
<name>A0A315XMD4_9EURY</name>
<feature type="domain" description="Potassium channel" evidence="10">
    <location>
        <begin position="128"/>
        <end position="203"/>
    </location>
</feature>
<accession>A0A315XMD4</accession>
<evidence type="ECO:0000256" key="5">
    <source>
        <dbReference type="ARBA" id="ARBA00023065"/>
    </source>
</evidence>
<dbReference type="OrthoDB" id="56871at2157"/>
<dbReference type="Proteomes" id="UP000251717">
    <property type="component" value="Unassembled WGS sequence"/>
</dbReference>
<evidence type="ECO:0000313" key="12">
    <source>
        <dbReference type="Proteomes" id="UP000251717"/>
    </source>
</evidence>
<dbReference type="PRINTS" id="PR00169">
    <property type="entry name" value="KCHANNEL"/>
</dbReference>
<keyword evidence="7 11" id="KW-0407">Ion channel</keyword>
<proteinExistence type="predicted"/>
<keyword evidence="5" id="KW-0406">Ion transport</keyword>
<feature type="transmembrane region" description="Helical" evidence="9">
    <location>
        <begin position="36"/>
        <end position="55"/>
    </location>
</feature>
<dbReference type="SUPFAM" id="SSF81324">
    <property type="entry name" value="Voltage-gated potassium channels"/>
    <property type="match status" value="1"/>
</dbReference>
<dbReference type="Gene3D" id="1.10.287.70">
    <property type="match status" value="1"/>
</dbReference>
<evidence type="ECO:0000256" key="7">
    <source>
        <dbReference type="ARBA" id="ARBA00023303"/>
    </source>
</evidence>
<dbReference type="RefSeq" id="WP_116592009.1">
    <property type="nucleotide sequence ID" value="NZ_MZGS01000020.1"/>
</dbReference>
<keyword evidence="6 9" id="KW-0472">Membrane</keyword>
<dbReference type="AlphaFoldDB" id="A0A315XMD4"/>
<evidence type="ECO:0000256" key="1">
    <source>
        <dbReference type="ARBA" id="ARBA00004141"/>
    </source>
</evidence>
<dbReference type="PANTHER" id="PTHR11537:SF254">
    <property type="entry name" value="POTASSIUM VOLTAGE-GATED CHANNEL PROTEIN SHAB"/>
    <property type="match status" value="1"/>
</dbReference>
<dbReference type="Pfam" id="PF07885">
    <property type="entry name" value="Ion_trans_2"/>
    <property type="match status" value="1"/>
</dbReference>
<protein>
    <submittedName>
        <fullName evidence="11">pH-gated potassium channel KcsA</fullName>
    </submittedName>
</protein>
<feature type="transmembrane region" description="Helical" evidence="9">
    <location>
        <begin position="181"/>
        <end position="203"/>
    </location>
</feature>
<organism evidence="11 12">
    <name type="scientific">Methanobrevibacter thaueri</name>
    <dbReference type="NCBI Taxonomy" id="190975"/>
    <lineage>
        <taxon>Archaea</taxon>
        <taxon>Methanobacteriati</taxon>
        <taxon>Methanobacteriota</taxon>
        <taxon>Methanomada group</taxon>
        <taxon>Methanobacteria</taxon>
        <taxon>Methanobacteriales</taxon>
        <taxon>Methanobacteriaceae</taxon>
        <taxon>Methanobrevibacter</taxon>
    </lineage>
</organism>
<dbReference type="EMBL" id="MZGS01000020">
    <property type="protein sequence ID" value="PWB87496.1"/>
    <property type="molecule type" value="Genomic_DNA"/>
</dbReference>
<dbReference type="GO" id="GO:0001508">
    <property type="term" value="P:action potential"/>
    <property type="evidence" value="ECO:0007669"/>
    <property type="project" value="TreeGrafter"/>
</dbReference>
<evidence type="ECO:0000256" key="2">
    <source>
        <dbReference type="ARBA" id="ARBA00022448"/>
    </source>
</evidence>
<dbReference type="GO" id="GO:0008076">
    <property type="term" value="C:voltage-gated potassium channel complex"/>
    <property type="evidence" value="ECO:0007669"/>
    <property type="project" value="InterPro"/>
</dbReference>
<sequence>MKLKLYAISKILLSLLICINIISLLTSIMFSITTEYLPIIAFDVFVCLVLFLDFFRGFHESTNKLIYVRENWMELFVCIPFDLILSPFLGFNYLIVFKVIRVMLLILAFFRIVGEFLYNTRLDEILGVLVFIIIGSTLGLYLIDPSMNNLFDNLWFVVVSITTVGYGDITPNTIYGKVFSLALLIIGVFIFSAITGAISSYFMDNVLKEGTYHIHDLKEKVEKSEAEIEKMSSQLKESDKKIDDLKEEIKELKEIMEKNNQ</sequence>
<keyword evidence="3 9" id="KW-0812">Transmembrane</keyword>
<dbReference type="GO" id="GO:0005249">
    <property type="term" value="F:voltage-gated potassium channel activity"/>
    <property type="evidence" value="ECO:0007669"/>
    <property type="project" value="InterPro"/>
</dbReference>
<dbReference type="PANTHER" id="PTHR11537">
    <property type="entry name" value="VOLTAGE-GATED POTASSIUM CHANNEL"/>
    <property type="match status" value="1"/>
</dbReference>
<evidence type="ECO:0000313" key="11">
    <source>
        <dbReference type="EMBL" id="PWB87496.1"/>
    </source>
</evidence>
<keyword evidence="2" id="KW-0813">Transport</keyword>